<sequence>SAKGAMILICKNGEIVFPEDGRSLRETLPKLAEDLKKLDPKEGDLIVVTWAKNRADAIKSAIHVALTLKKAQLPKKILEVG</sequence>
<evidence type="ECO:0000313" key="7">
    <source>
        <dbReference type="Proteomes" id="UP000653692"/>
    </source>
</evidence>
<organism evidence="6 7">
    <name type="scientific">Thermococcus paralvinellae</name>
    <dbReference type="NCBI Taxonomy" id="582419"/>
    <lineage>
        <taxon>Archaea</taxon>
        <taxon>Methanobacteriati</taxon>
        <taxon>Methanobacteriota</taxon>
        <taxon>Thermococci</taxon>
        <taxon>Thermococcales</taxon>
        <taxon>Thermococcaceae</taxon>
        <taxon>Thermococcus</taxon>
    </lineage>
</organism>
<reference evidence="6" key="1">
    <citation type="journal article" date="2020" name="ISME J.">
        <title>Gammaproteobacteria mediating utilization of methyl-, sulfur- and petroleum organic compounds in deep ocean hydrothermal plumes.</title>
        <authorList>
            <person name="Zhou Z."/>
            <person name="Liu Y."/>
            <person name="Pan J."/>
            <person name="Cron B.R."/>
            <person name="Toner B.M."/>
            <person name="Anantharaman K."/>
            <person name="Breier J.A."/>
            <person name="Dick G.J."/>
            <person name="Li M."/>
        </authorList>
    </citation>
    <scope>NUCLEOTIDE SEQUENCE</scope>
    <source>
        <strain evidence="6">SZUA-1476</strain>
    </source>
</reference>
<dbReference type="GO" id="GO:0006412">
    <property type="term" value="P:translation"/>
    <property type="evidence" value="ECO:0007669"/>
    <property type="project" value="UniProtKB-KW"/>
</dbReference>
<comment type="caution">
    <text evidence="6">The sequence shown here is derived from an EMBL/GenBank/DDBJ whole genome shotgun (WGS) entry which is preliminary data.</text>
</comment>
<keyword evidence="1" id="KW-0436">Ligase</keyword>
<keyword evidence="2" id="KW-0547">Nucleotide-binding</keyword>
<keyword evidence="4" id="KW-0648">Protein biosynthesis</keyword>
<dbReference type="SUPFAM" id="SSF55261">
    <property type="entry name" value="GAD domain-like"/>
    <property type="match status" value="1"/>
</dbReference>
<evidence type="ECO:0000256" key="1">
    <source>
        <dbReference type="ARBA" id="ARBA00022598"/>
    </source>
</evidence>
<name>A0A832ZI67_9EURY</name>
<dbReference type="EMBL" id="DQUR01000193">
    <property type="protein sequence ID" value="HIP89421.1"/>
    <property type="molecule type" value="Genomic_DNA"/>
</dbReference>
<dbReference type="GO" id="GO:0005737">
    <property type="term" value="C:cytoplasm"/>
    <property type="evidence" value="ECO:0007669"/>
    <property type="project" value="InterPro"/>
</dbReference>
<evidence type="ECO:0000256" key="3">
    <source>
        <dbReference type="ARBA" id="ARBA00022840"/>
    </source>
</evidence>
<dbReference type="InterPro" id="IPR029349">
    <property type="entry name" value="DUF4443"/>
</dbReference>
<evidence type="ECO:0000313" key="6">
    <source>
        <dbReference type="EMBL" id="HIP89421.1"/>
    </source>
</evidence>
<dbReference type="AlphaFoldDB" id="A0A832ZI67"/>
<gene>
    <name evidence="6" type="ORF">EYH24_05775</name>
</gene>
<dbReference type="InterPro" id="IPR004115">
    <property type="entry name" value="GAD-like_sf"/>
</dbReference>
<evidence type="ECO:0000256" key="2">
    <source>
        <dbReference type="ARBA" id="ARBA00022741"/>
    </source>
</evidence>
<keyword evidence="3" id="KW-0067">ATP-binding</keyword>
<protein>
    <submittedName>
        <fullName evidence="6">DUF4443 domain-containing protein</fullName>
    </submittedName>
</protein>
<feature type="domain" description="DUF4443" evidence="5">
    <location>
        <begin position="2"/>
        <end position="68"/>
    </location>
</feature>
<dbReference type="Gene3D" id="3.30.1360.30">
    <property type="entry name" value="GAD-like domain"/>
    <property type="match status" value="1"/>
</dbReference>
<feature type="non-terminal residue" evidence="6">
    <location>
        <position position="1"/>
    </location>
</feature>
<evidence type="ECO:0000256" key="4">
    <source>
        <dbReference type="ARBA" id="ARBA00022917"/>
    </source>
</evidence>
<accession>A0A832ZI67</accession>
<proteinExistence type="predicted"/>
<evidence type="ECO:0000259" key="5">
    <source>
        <dbReference type="Pfam" id="PF14544"/>
    </source>
</evidence>
<dbReference type="GO" id="GO:0004812">
    <property type="term" value="F:aminoacyl-tRNA ligase activity"/>
    <property type="evidence" value="ECO:0007669"/>
    <property type="project" value="InterPro"/>
</dbReference>
<dbReference type="GO" id="GO:0005524">
    <property type="term" value="F:ATP binding"/>
    <property type="evidence" value="ECO:0007669"/>
    <property type="project" value="UniProtKB-KW"/>
</dbReference>
<dbReference type="Proteomes" id="UP000653692">
    <property type="component" value="Unassembled WGS sequence"/>
</dbReference>
<dbReference type="Pfam" id="PF14544">
    <property type="entry name" value="DUF4443"/>
    <property type="match status" value="1"/>
</dbReference>